<evidence type="ECO:0008006" key="5">
    <source>
        <dbReference type="Google" id="ProtNLM"/>
    </source>
</evidence>
<dbReference type="InterPro" id="IPR018271">
    <property type="entry name" value="Ribosomal_uS14_CS"/>
</dbReference>
<dbReference type="GO" id="GO:0015935">
    <property type="term" value="C:small ribosomal subunit"/>
    <property type="evidence" value="ECO:0007669"/>
    <property type="project" value="TreeGrafter"/>
</dbReference>
<dbReference type="InterPro" id="IPR001209">
    <property type="entry name" value="Ribosomal_uS14"/>
</dbReference>
<dbReference type="GO" id="GO:0006412">
    <property type="term" value="P:translation"/>
    <property type="evidence" value="ECO:0007669"/>
    <property type="project" value="InterPro"/>
</dbReference>
<dbReference type="Pfam" id="PF00253">
    <property type="entry name" value="Ribosomal_S14"/>
    <property type="match status" value="1"/>
</dbReference>
<dbReference type="PANTHER" id="PTHR19836:SF19">
    <property type="entry name" value="SMALL RIBOSOMAL SUBUNIT PROTEIN US14M"/>
    <property type="match status" value="1"/>
</dbReference>
<name>A0A382GWH5_9ZZZZ</name>
<reference evidence="4" key="1">
    <citation type="submission" date="2018-05" db="EMBL/GenBank/DDBJ databases">
        <authorList>
            <person name="Lanie J.A."/>
            <person name="Ng W.-L."/>
            <person name="Kazmierczak K.M."/>
            <person name="Andrzejewski T.M."/>
            <person name="Davidsen T.M."/>
            <person name="Wayne K.J."/>
            <person name="Tettelin H."/>
            <person name="Glass J.I."/>
            <person name="Rusch D."/>
            <person name="Podicherti R."/>
            <person name="Tsui H.-C.T."/>
            <person name="Winkler M.E."/>
        </authorList>
    </citation>
    <scope>NUCLEOTIDE SEQUENCE</scope>
</reference>
<evidence type="ECO:0000313" key="4">
    <source>
        <dbReference type="EMBL" id="SVB79436.1"/>
    </source>
</evidence>
<evidence type="ECO:0000256" key="3">
    <source>
        <dbReference type="ARBA" id="ARBA00023274"/>
    </source>
</evidence>
<keyword evidence="2" id="KW-0689">Ribosomal protein</keyword>
<dbReference type="GO" id="GO:0005737">
    <property type="term" value="C:cytoplasm"/>
    <property type="evidence" value="ECO:0007669"/>
    <property type="project" value="UniProtKB-ARBA"/>
</dbReference>
<comment type="similarity">
    <text evidence="1">Belongs to the universal ribosomal protein uS14 family.</text>
</comment>
<gene>
    <name evidence="4" type="ORF">METZ01_LOCUS232290</name>
</gene>
<proteinExistence type="inferred from homology"/>
<evidence type="ECO:0000256" key="1">
    <source>
        <dbReference type="ARBA" id="ARBA00009083"/>
    </source>
</evidence>
<dbReference type="PANTHER" id="PTHR19836">
    <property type="entry name" value="30S RIBOSOMAL PROTEIN S14"/>
    <property type="match status" value="1"/>
</dbReference>
<accession>A0A382GWH5</accession>
<dbReference type="EMBL" id="UINC01057837">
    <property type="protein sequence ID" value="SVB79436.1"/>
    <property type="molecule type" value="Genomic_DNA"/>
</dbReference>
<keyword evidence="3" id="KW-0687">Ribonucleoprotein</keyword>
<organism evidence="4">
    <name type="scientific">marine metagenome</name>
    <dbReference type="NCBI Taxonomy" id="408172"/>
    <lineage>
        <taxon>unclassified sequences</taxon>
        <taxon>metagenomes</taxon>
        <taxon>ecological metagenomes</taxon>
    </lineage>
</organism>
<dbReference type="FunFam" id="1.10.287.1480:FF:000001">
    <property type="entry name" value="30S ribosomal protein S14"/>
    <property type="match status" value="1"/>
</dbReference>
<evidence type="ECO:0000256" key="2">
    <source>
        <dbReference type="ARBA" id="ARBA00022980"/>
    </source>
</evidence>
<dbReference type="NCBIfam" id="NF006477">
    <property type="entry name" value="PRK08881.1"/>
    <property type="match status" value="1"/>
</dbReference>
<dbReference type="SUPFAM" id="SSF57716">
    <property type="entry name" value="Glucocorticoid receptor-like (DNA-binding domain)"/>
    <property type="match status" value="1"/>
</dbReference>
<dbReference type="AlphaFoldDB" id="A0A382GWH5"/>
<dbReference type="GO" id="GO:0003735">
    <property type="term" value="F:structural constituent of ribosome"/>
    <property type="evidence" value="ECO:0007669"/>
    <property type="project" value="InterPro"/>
</dbReference>
<sequence length="86" mass="10102">MVEKYSSRRKELKAHLKDPKLSLEEKQKVRDELHKLPKRSNPNRITNRCFLTGRPKGYLRKFGLSRIVVREMALRGEIPGVTKASW</sequence>
<protein>
    <recommendedName>
        <fullName evidence="5">Ribosomal protein S14</fullName>
    </recommendedName>
</protein>
<dbReference type="PROSITE" id="PS00527">
    <property type="entry name" value="RIBOSOMAL_S14"/>
    <property type="match status" value="1"/>
</dbReference>
<dbReference type="Gene3D" id="1.10.287.1480">
    <property type="match status" value="1"/>
</dbReference>